<dbReference type="EnsemblPlants" id="ORUFI12G00710.1">
    <property type="protein sequence ID" value="ORUFI12G00710.1"/>
    <property type="gene ID" value="ORUFI12G00710"/>
</dbReference>
<dbReference type="Gramene" id="ORUFI12G00710.1">
    <property type="protein sequence ID" value="ORUFI12G00710.1"/>
    <property type="gene ID" value="ORUFI12G00710"/>
</dbReference>
<dbReference type="HOGENOM" id="CLU_1512962_0_0_1"/>
<name>A0A0E0RCR9_ORYRU</name>
<protein>
    <recommendedName>
        <fullName evidence="4">Pentatricopeptide repeat-containing protein</fullName>
    </recommendedName>
</protein>
<organism evidence="2 3">
    <name type="scientific">Oryza rufipogon</name>
    <name type="common">Brownbeard rice</name>
    <name type="synonym">Asian wild rice</name>
    <dbReference type="NCBI Taxonomy" id="4529"/>
    <lineage>
        <taxon>Eukaryota</taxon>
        <taxon>Viridiplantae</taxon>
        <taxon>Streptophyta</taxon>
        <taxon>Embryophyta</taxon>
        <taxon>Tracheophyta</taxon>
        <taxon>Spermatophyta</taxon>
        <taxon>Magnoliopsida</taxon>
        <taxon>Liliopsida</taxon>
        <taxon>Poales</taxon>
        <taxon>Poaceae</taxon>
        <taxon>BOP clade</taxon>
        <taxon>Oryzoideae</taxon>
        <taxon>Oryzeae</taxon>
        <taxon>Oryzinae</taxon>
        <taxon>Oryza</taxon>
    </lineage>
</organism>
<feature type="compositionally biased region" description="Low complexity" evidence="1">
    <location>
        <begin position="21"/>
        <end position="30"/>
    </location>
</feature>
<evidence type="ECO:0000313" key="3">
    <source>
        <dbReference type="Proteomes" id="UP000008022"/>
    </source>
</evidence>
<dbReference type="Proteomes" id="UP000008022">
    <property type="component" value="Unassembled WGS sequence"/>
</dbReference>
<reference evidence="2" key="2">
    <citation type="submission" date="2015-06" db="UniProtKB">
        <authorList>
            <consortium name="EnsemblPlants"/>
        </authorList>
    </citation>
    <scope>IDENTIFICATION</scope>
</reference>
<dbReference type="InterPro" id="IPR011990">
    <property type="entry name" value="TPR-like_helical_dom_sf"/>
</dbReference>
<dbReference type="AlphaFoldDB" id="A0A0E0RCR9"/>
<evidence type="ECO:0008006" key="4">
    <source>
        <dbReference type="Google" id="ProtNLM"/>
    </source>
</evidence>
<reference evidence="3" key="1">
    <citation type="submission" date="2013-06" db="EMBL/GenBank/DDBJ databases">
        <authorList>
            <person name="Zhao Q."/>
        </authorList>
    </citation>
    <scope>NUCLEOTIDE SEQUENCE</scope>
    <source>
        <strain evidence="3">cv. W1943</strain>
    </source>
</reference>
<accession>A0A0E0RCR9</accession>
<evidence type="ECO:0000313" key="2">
    <source>
        <dbReference type="EnsemblPlants" id="ORUFI12G00710.1"/>
    </source>
</evidence>
<dbReference type="Gene3D" id="1.25.40.10">
    <property type="entry name" value="Tetratricopeptide repeat domain"/>
    <property type="match status" value="1"/>
</dbReference>
<evidence type="ECO:0000256" key="1">
    <source>
        <dbReference type="SAM" id="MobiDB-lite"/>
    </source>
</evidence>
<sequence length="178" mass="19572">MNELNKLFNRDESVEQSTPTGAAQEAQGEGEAPRLPPGGAVQDTKAPWFSFSGAAFLTRLASLRTTNNPAASRRLPAFVRSVDWRALRAKRLLLAGVAPSNRLPPLTVKLLHARLLLHRAQRVFDEMPHPSTISWTALITAYMDAGDLREAVHASEDSKIRRDDMRVNSVVVVVIGII</sequence>
<keyword evidence="3" id="KW-1185">Reference proteome</keyword>
<feature type="region of interest" description="Disordered" evidence="1">
    <location>
        <begin position="1"/>
        <end position="39"/>
    </location>
</feature>
<proteinExistence type="predicted"/>